<reference evidence="1" key="1">
    <citation type="submission" date="2022-07" db="EMBL/GenBank/DDBJ databases">
        <title>Complete Genome Sequence of the Radioresistant Bacterium Deinococcus aetherius ST0316, Isolated from the Air Dust collected in Lower Stratosphere above Japan.</title>
        <authorList>
            <person name="Satoh K."/>
            <person name="Hagiwara K."/>
            <person name="Katsumata K."/>
            <person name="Kubo A."/>
            <person name="Yokobori S."/>
            <person name="Yamagishi A."/>
            <person name="Oono Y."/>
            <person name="Narumi I."/>
        </authorList>
    </citation>
    <scope>NUCLEOTIDE SEQUENCE</scope>
    <source>
        <strain evidence="1">ST0316</strain>
        <plasmid evidence="1">pDAETH-1</plasmid>
    </source>
</reference>
<evidence type="ECO:0000313" key="1">
    <source>
        <dbReference type="EMBL" id="BDP43761.1"/>
    </source>
</evidence>
<keyword evidence="2" id="KW-1185">Reference proteome</keyword>
<geneLocation type="plasmid" evidence="1 2">
    <name>pDAETH-1</name>
</geneLocation>
<proteinExistence type="predicted"/>
<dbReference type="RefSeq" id="WP_264777611.1">
    <property type="nucleotide sequence ID" value="NZ_AP026561.1"/>
</dbReference>
<sequence length="177" mass="19137">MTHLSDAEVAEAPELTVEGGLVLCDLIPERRVPPREGTFQRVLDGGSRTVRVASVDILPCGDDAVVLRALLDLHVRTPLPRGRVVCTGDELRAATSFLVPDLQLTDEQVYFTLKRLLAAMVTVTQHGPGGGTVMFNFISDLEIDAHETADRFVLSRVTVSLPERTLRLGRAGAAPQG</sequence>
<accession>A0ABM8AIY1</accession>
<evidence type="ECO:0000313" key="2">
    <source>
        <dbReference type="Proteomes" id="UP001064971"/>
    </source>
</evidence>
<protein>
    <submittedName>
        <fullName evidence="1">Uncharacterized protein</fullName>
    </submittedName>
</protein>
<name>A0ABM8AIY1_9DEIO</name>
<gene>
    <name evidence="1" type="ORF">DAETH_37300</name>
</gene>
<dbReference type="Proteomes" id="UP001064971">
    <property type="component" value="Plasmid pDAETH-1"/>
</dbReference>
<keyword evidence="1" id="KW-0614">Plasmid</keyword>
<organism evidence="1 2">
    <name type="scientific">Deinococcus aetherius</name>
    <dbReference type="NCBI Taxonomy" id="200252"/>
    <lineage>
        <taxon>Bacteria</taxon>
        <taxon>Thermotogati</taxon>
        <taxon>Deinococcota</taxon>
        <taxon>Deinococci</taxon>
        <taxon>Deinococcales</taxon>
        <taxon>Deinococcaceae</taxon>
        <taxon>Deinococcus</taxon>
    </lineage>
</organism>
<dbReference type="EMBL" id="AP026561">
    <property type="protein sequence ID" value="BDP43761.1"/>
    <property type="molecule type" value="Genomic_DNA"/>
</dbReference>